<organism evidence="2 3">
    <name type="scientific">Hibiscus sabdariffa</name>
    <name type="common">roselle</name>
    <dbReference type="NCBI Taxonomy" id="183260"/>
    <lineage>
        <taxon>Eukaryota</taxon>
        <taxon>Viridiplantae</taxon>
        <taxon>Streptophyta</taxon>
        <taxon>Embryophyta</taxon>
        <taxon>Tracheophyta</taxon>
        <taxon>Spermatophyta</taxon>
        <taxon>Magnoliopsida</taxon>
        <taxon>eudicotyledons</taxon>
        <taxon>Gunneridae</taxon>
        <taxon>Pentapetalae</taxon>
        <taxon>rosids</taxon>
        <taxon>malvids</taxon>
        <taxon>Malvales</taxon>
        <taxon>Malvaceae</taxon>
        <taxon>Malvoideae</taxon>
        <taxon>Hibiscus</taxon>
    </lineage>
</organism>
<protein>
    <submittedName>
        <fullName evidence="2">Uncharacterized protein</fullName>
    </submittedName>
</protein>
<comment type="caution">
    <text evidence="2">The sequence shown here is derived from an EMBL/GenBank/DDBJ whole genome shotgun (WGS) entry which is preliminary data.</text>
</comment>
<evidence type="ECO:0000313" key="3">
    <source>
        <dbReference type="Proteomes" id="UP001472677"/>
    </source>
</evidence>
<dbReference type="Proteomes" id="UP001472677">
    <property type="component" value="Unassembled WGS sequence"/>
</dbReference>
<keyword evidence="3" id="KW-1185">Reference proteome</keyword>
<proteinExistence type="predicted"/>
<evidence type="ECO:0000256" key="1">
    <source>
        <dbReference type="SAM" id="MobiDB-lite"/>
    </source>
</evidence>
<dbReference type="EMBL" id="JBBPBM010000001">
    <property type="protein sequence ID" value="KAK8601024.1"/>
    <property type="molecule type" value="Genomic_DNA"/>
</dbReference>
<gene>
    <name evidence="2" type="ORF">V6N12_050869</name>
</gene>
<evidence type="ECO:0000313" key="2">
    <source>
        <dbReference type="EMBL" id="KAK8601024.1"/>
    </source>
</evidence>
<name>A0ABR2GFF3_9ROSI</name>
<reference evidence="2 3" key="1">
    <citation type="journal article" date="2024" name="G3 (Bethesda)">
        <title>Genome assembly of Hibiscus sabdariffa L. provides insights into metabolisms of medicinal natural products.</title>
        <authorList>
            <person name="Kim T."/>
        </authorList>
    </citation>
    <scope>NUCLEOTIDE SEQUENCE [LARGE SCALE GENOMIC DNA]</scope>
    <source>
        <strain evidence="2">TK-2024</strain>
        <tissue evidence="2">Old leaves</tissue>
    </source>
</reference>
<feature type="region of interest" description="Disordered" evidence="1">
    <location>
        <begin position="1"/>
        <end position="35"/>
    </location>
</feature>
<sequence length="70" mass="8229">MDYDNQEPKFPSYKDMLTRNSEATEDDDDINLLDDDIQTGESEGIPYINFSDRIKDLAIKSMTSLWFLRF</sequence>
<accession>A0ABR2GFF3</accession>
<feature type="compositionally biased region" description="Acidic residues" evidence="1">
    <location>
        <begin position="23"/>
        <end position="35"/>
    </location>
</feature>